<name>A0A8H5EZM5_9AGAR</name>
<feature type="region of interest" description="Disordered" evidence="1">
    <location>
        <begin position="1"/>
        <end position="49"/>
    </location>
</feature>
<comment type="caution">
    <text evidence="3">The sequence shown here is derived from an EMBL/GenBank/DDBJ whole genome shotgun (WGS) entry which is preliminary data.</text>
</comment>
<protein>
    <recommendedName>
        <fullName evidence="2">DUF7330 domain-containing protein</fullName>
    </recommendedName>
</protein>
<accession>A0A8H5EZM5</accession>
<feature type="compositionally biased region" description="Basic and acidic residues" evidence="1">
    <location>
        <begin position="1"/>
        <end position="10"/>
    </location>
</feature>
<feature type="compositionally biased region" description="Low complexity" evidence="1">
    <location>
        <begin position="38"/>
        <end position="48"/>
    </location>
</feature>
<dbReference type="OrthoDB" id="5289249at2759"/>
<feature type="region of interest" description="Disordered" evidence="1">
    <location>
        <begin position="430"/>
        <end position="457"/>
    </location>
</feature>
<feature type="region of interest" description="Disordered" evidence="1">
    <location>
        <begin position="362"/>
        <end position="384"/>
    </location>
</feature>
<dbReference type="EMBL" id="JAACJJ010000030">
    <property type="protein sequence ID" value="KAF5318490.1"/>
    <property type="molecule type" value="Genomic_DNA"/>
</dbReference>
<evidence type="ECO:0000259" key="2">
    <source>
        <dbReference type="Pfam" id="PF24016"/>
    </source>
</evidence>
<sequence length="600" mass="66279">MILEETRSEAAKNAPKTPEEQPPEYSEIVTADGGGRSGARTGAGQSSTRLAPNIKATNFVSLSRPNEPVKGTWAIDPAMFIPPSLLPALEKGQTEDSRPNLSLKSWNGSVNVDIYVVAVSDDDAQTQSTSSARRQVIINAGSKNGSVTSRIREIAPTLPTSGGYKRLPLNITQESHNGRVTVYLPRGFEGPVRAKTLNGSVKYSGSVEAELTRFSDVEGVQRSFIGRFEPSHWVQEPGASWEGDEVNLESRNGSIYINFVDDLDLPPKPRTGFFILSTVIASSIIHVPFKKAMRIQLSARQYLNGALNRSQVIVKNGGHNDLGALDHACCNAPQRMNPLRYKPLNSSPLGPMSSPVAAAQARRKSQYKSHQSTTPSVRRSASSVQMSSRSLFGYGNTASSVDNSPQNTVLRDRLKARCLERAVKARDKAINQRRRGSLMREPSSDDHPMEYDDDDDEGDIMEDELLRRIMANTNRKQVHSYRVSYAQEVGSSFDPDMEDVGSWERELKEPDSDMVEPSTSQGMIPSELDWFEEEVPQEAFSPADLDDEELEAYAEECARLAALEEFEGIPVEDLFGWSDDEADTPRQSDVVQREDSMDMS</sequence>
<feature type="region of interest" description="Disordered" evidence="1">
    <location>
        <begin position="575"/>
        <end position="600"/>
    </location>
</feature>
<dbReference type="InterPro" id="IPR055754">
    <property type="entry name" value="DUF7330"/>
</dbReference>
<dbReference type="Pfam" id="PF24016">
    <property type="entry name" value="DUF7330"/>
    <property type="match status" value="1"/>
</dbReference>
<evidence type="ECO:0000313" key="3">
    <source>
        <dbReference type="EMBL" id="KAF5318490.1"/>
    </source>
</evidence>
<evidence type="ECO:0000313" key="4">
    <source>
        <dbReference type="Proteomes" id="UP000567179"/>
    </source>
</evidence>
<organism evidence="3 4">
    <name type="scientific">Psilocybe cf. subviscida</name>
    <dbReference type="NCBI Taxonomy" id="2480587"/>
    <lineage>
        <taxon>Eukaryota</taxon>
        <taxon>Fungi</taxon>
        <taxon>Dikarya</taxon>
        <taxon>Basidiomycota</taxon>
        <taxon>Agaricomycotina</taxon>
        <taxon>Agaricomycetes</taxon>
        <taxon>Agaricomycetidae</taxon>
        <taxon>Agaricales</taxon>
        <taxon>Agaricineae</taxon>
        <taxon>Strophariaceae</taxon>
        <taxon>Psilocybe</taxon>
    </lineage>
</organism>
<dbReference type="AlphaFoldDB" id="A0A8H5EZM5"/>
<gene>
    <name evidence="3" type="ORF">D9619_010625</name>
</gene>
<feature type="compositionally biased region" description="Basic and acidic residues" evidence="1">
    <location>
        <begin position="583"/>
        <end position="600"/>
    </location>
</feature>
<keyword evidence="4" id="KW-1185">Reference proteome</keyword>
<evidence type="ECO:0000256" key="1">
    <source>
        <dbReference type="SAM" id="MobiDB-lite"/>
    </source>
</evidence>
<feature type="domain" description="DUF7330" evidence="2">
    <location>
        <begin position="58"/>
        <end position="262"/>
    </location>
</feature>
<reference evidence="3 4" key="1">
    <citation type="journal article" date="2020" name="ISME J.">
        <title>Uncovering the hidden diversity of litter-decomposition mechanisms in mushroom-forming fungi.</title>
        <authorList>
            <person name="Floudas D."/>
            <person name="Bentzer J."/>
            <person name="Ahren D."/>
            <person name="Johansson T."/>
            <person name="Persson P."/>
            <person name="Tunlid A."/>
        </authorList>
    </citation>
    <scope>NUCLEOTIDE SEQUENCE [LARGE SCALE GENOMIC DNA]</scope>
    <source>
        <strain evidence="3 4">CBS 101986</strain>
    </source>
</reference>
<proteinExistence type="predicted"/>
<dbReference type="Proteomes" id="UP000567179">
    <property type="component" value="Unassembled WGS sequence"/>
</dbReference>